<feature type="active site" description="Proton donor" evidence="13">
    <location>
        <position position="12"/>
    </location>
</feature>
<keyword evidence="6" id="KW-0479">Metal-binding</keyword>
<dbReference type="GO" id="GO:0005737">
    <property type="term" value="C:cytoplasm"/>
    <property type="evidence" value="ECO:0007669"/>
    <property type="project" value="TreeGrafter"/>
</dbReference>
<dbReference type="GO" id="GO:0000287">
    <property type="term" value="F:magnesium ion binding"/>
    <property type="evidence" value="ECO:0007669"/>
    <property type="project" value="TreeGrafter"/>
</dbReference>
<dbReference type="SFLD" id="SFLDG01137">
    <property type="entry name" value="C1.6.1:_Phosphoserine_Phosphat"/>
    <property type="match status" value="1"/>
</dbReference>
<gene>
    <name evidence="14" type="ordered locus">Jden_1168</name>
</gene>
<dbReference type="PANTHER" id="PTHR43344:SF2">
    <property type="entry name" value="PHOSPHOSERINE PHOSPHATASE"/>
    <property type="match status" value="1"/>
</dbReference>
<sequence length="213" mass="22993">MTTTRLVVMDVDSTLIEQEVIELIAQHAGTYELVANITERAMRGELDFAASLAARVDTLAGVHVDDLAKVRDAVTFSPGAREFIAECQRRGWEVALVSGGFTEIVRHLAHEVGITRFRANHLDVVANRLTGRTTGTIVDRAYKETSLREFAAELGIPMDDTVAIGDGANDLDMIHAAGIGIAYNAKPIVVEQAPYAISGSLISALDVIDNHPK</sequence>
<evidence type="ECO:0000256" key="1">
    <source>
        <dbReference type="ARBA" id="ARBA00001946"/>
    </source>
</evidence>
<evidence type="ECO:0000256" key="6">
    <source>
        <dbReference type="ARBA" id="ARBA00022723"/>
    </source>
</evidence>
<dbReference type="InterPro" id="IPR036412">
    <property type="entry name" value="HAD-like_sf"/>
</dbReference>
<name>C7R3W7_JONDD</name>
<dbReference type="InterPro" id="IPR050582">
    <property type="entry name" value="HAD-like_SerB"/>
</dbReference>
<evidence type="ECO:0000256" key="4">
    <source>
        <dbReference type="ARBA" id="ARBA00012640"/>
    </source>
</evidence>
<dbReference type="UniPathway" id="UPA00135">
    <property type="reaction ID" value="UER00198"/>
</dbReference>
<evidence type="ECO:0000313" key="14">
    <source>
        <dbReference type="EMBL" id="ACV08824.1"/>
    </source>
</evidence>
<organism evidence="14 15">
    <name type="scientific">Jonesia denitrificans (strain ATCC 14870 / DSM 20603 / BCRC 15368 / CIP 55.134 / JCM 11481 / NBRC 15587 / NCTC 10816 / Prevot 55134)</name>
    <name type="common">Listeria denitrificans</name>
    <dbReference type="NCBI Taxonomy" id="471856"/>
    <lineage>
        <taxon>Bacteria</taxon>
        <taxon>Bacillati</taxon>
        <taxon>Actinomycetota</taxon>
        <taxon>Actinomycetes</taxon>
        <taxon>Micrococcales</taxon>
        <taxon>Jonesiaceae</taxon>
        <taxon>Jonesia</taxon>
    </lineage>
</organism>
<evidence type="ECO:0000256" key="5">
    <source>
        <dbReference type="ARBA" id="ARBA00022605"/>
    </source>
</evidence>
<dbReference type="eggNOG" id="COG0560">
    <property type="taxonomic scope" value="Bacteria"/>
</dbReference>
<evidence type="ECO:0000256" key="9">
    <source>
        <dbReference type="ARBA" id="ARBA00023299"/>
    </source>
</evidence>
<evidence type="ECO:0000256" key="8">
    <source>
        <dbReference type="ARBA" id="ARBA00022842"/>
    </source>
</evidence>
<evidence type="ECO:0000256" key="13">
    <source>
        <dbReference type="PIRSR" id="PIRSR604469-1"/>
    </source>
</evidence>
<evidence type="ECO:0000256" key="11">
    <source>
        <dbReference type="ARBA" id="ARBA00048138"/>
    </source>
</evidence>
<dbReference type="InterPro" id="IPR023214">
    <property type="entry name" value="HAD_sf"/>
</dbReference>
<dbReference type="Gene3D" id="3.40.50.1000">
    <property type="entry name" value="HAD superfamily/HAD-like"/>
    <property type="match status" value="1"/>
</dbReference>
<dbReference type="AlphaFoldDB" id="C7R3W7"/>
<keyword evidence="7 14" id="KW-0378">Hydrolase</keyword>
<comment type="catalytic activity">
    <reaction evidence="11">
        <text>O-phospho-L-serine + H2O = L-serine + phosphate</text>
        <dbReference type="Rhea" id="RHEA:21208"/>
        <dbReference type="ChEBI" id="CHEBI:15377"/>
        <dbReference type="ChEBI" id="CHEBI:33384"/>
        <dbReference type="ChEBI" id="CHEBI:43474"/>
        <dbReference type="ChEBI" id="CHEBI:57524"/>
        <dbReference type="EC" id="3.1.3.3"/>
    </reaction>
</comment>
<dbReference type="GO" id="GO:0036424">
    <property type="term" value="F:L-phosphoserine phosphatase activity"/>
    <property type="evidence" value="ECO:0007669"/>
    <property type="project" value="InterPro"/>
</dbReference>
<dbReference type="Proteomes" id="UP000000628">
    <property type="component" value="Chromosome"/>
</dbReference>
<keyword evidence="9" id="KW-0718">Serine biosynthesis</keyword>
<comment type="similarity">
    <text evidence="3">Belongs to the HAD-like hydrolase superfamily. SerB family.</text>
</comment>
<dbReference type="SFLD" id="SFLDG01136">
    <property type="entry name" value="C1.6:_Phosphoserine_Phosphatas"/>
    <property type="match status" value="1"/>
</dbReference>
<dbReference type="RefSeq" id="WP_015771452.1">
    <property type="nucleotide sequence ID" value="NC_013174.1"/>
</dbReference>
<dbReference type="SUPFAM" id="SSF56784">
    <property type="entry name" value="HAD-like"/>
    <property type="match status" value="1"/>
</dbReference>
<dbReference type="SFLD" id="SFLDS00003">
    <property type="entry name" value="Haloacid_Dehalogenase"/>
    <property type="match status" value="1"/>
</dbReference>
<dbReference type="OrthoDB" id="9792539at2"/>
<feature type="active site" description="Nucleophile" evidence="13">
    <location>
        <position position="10"/>
    </location>
</feature>
<dbReference type="STRING" id="471856.Jden_1168"/>
<dbReference type="KEGG" id="jde:Jden_1168"/>
<proteinExistence type="inferred from homology"/>
<dbReference type="Pfam" id="PF12710">
    <property type="entry name" value="HAD"/>
    <property type="match status" value="1"/>
</dbReference>
<keyword evidence="15" id="KW-1185">Reference proteome</keyword>
<comment type="catalytic activity">
    <reaction evidence="12">
        <text>O-phospho-D-serine + H2O = D-serine + phosphate</text>
        <dbReference type="Rhea" id="RHEA:24873"/>
        <dbReference type="ChEBI" id="CHEBI:15377"/>
        <dbReference type="ChEBI" id="CHEBI:35247"/>
        <dbReference type="ChEBI" id="CHEBI:43474"/>
        <dbReference type="ChEBI" id="CHEBI:58680"/>
        <dbReference type="EC" id="3.1.3.3"/>
    </reaction>
</comment>
<dbReference type="NCBIfam" id="TIGR00338">
    <property type="entry name" value="serB"/>
    <property type="match status" value="1"/>
</dbReference>
<evidence type="ECO:0000256" key="3">
    <source>
        <dbReference type="ARBA" id="ARBA00009184"/>
    </source>
</evidence>
<dbReference type="InterPro" id="IPR004469">
    <property type="entry name" value="PSP"/>
</dbReference>
<accession>C7R3W7</accession>
<evidence type="ECO:0000256" key="2">
    <source>
        <dbReference type="ARBA" id="ARBA00005135"/>
    </source>
</evidence>
<evidence type="ECO:0000256" key="10">
    <source>
        <dbReference type="ARBA" id="ARBA00031693"/>
    </source>
</evidence>
<dbReference type="PANTHER" id="PTHR43344">
    <property type="entry name" value="PHOSPHOSERINE PHOSPHATASE"/>
    <property type="match status" value="1"/>
</dbReference>
<dbReference type="EC" id="3.1.3.3" evidence="4"/>
<dbReference type="GO" id="GO:0006564">
    <property type="term" value="P:L-serine biosynthetic process"/>
    <property type="evidence" value="ECO:0007669"/>
    <property type="project" value="UniProtKB-KW"/>
</dbReference>
<comment type="pathway">
    <text evidence="2">Amino-acid biosynthesis; L-serine biosynthesis; L-serine from 3-phospho-D-glycerate: step 3/3.</text>
</comment>
<dbReference type="HOGENOM" id="CLU_036368_4_3_11"/>
<comment type="cofactor">
    <cofactor evidence="1">
        <name>Mg(2+)</name>
        <dbReference type="ChEBI" id="CHEBI:18420"/>
    </cofactor>
</comment>
<keyword evidence="5" id="KW-0028">Amino-acid biosynthesis</keyword>
<reference evidence="14 15" key="1">
    <citation type="journal article" date="2009" name="Stand. Genomic Sci.">
        <title>Complete genome sequence of Jonesia denitrificans type strain (Prevot 55134).</title>
        <authorList>
            <person name="Pukall R."/>
            <person name="Gehrich-Schroter G."/>
            <person name="Lapidus A."/>
            <person name="Nolan M."/>
            <person name="Glavina Del Rio T."/>
            <person name="Lucas S."/>
            <person name="Chen F."/>
            <person name="Tice H."/>
            <person name="Pitluck S."/>
            <person name="Cheng J.F."/>
            <person name="Copeland A."/>
            <person name="Saunders E."/>
            <person name="Brettin T."/>
            <person name="Detter J.C."/>
            <person name="Bruce D."/>
            <person name="Goodwin L."/>
            <person name="Pati A."/>
            <person name="Ivanova N."/>
            <person name="Mavromatis K."/>
            <person name="Ovchinnikova G."/>
            <person name="Chen A."/>
            <person name="Palaniappan K."/>
            <person name="Land M."/>
            <person name="Hauser L."/>
            <person name="Chang Y.J."/>
            <person name="Jeffries C.D."/>
            <person name="Chain P."/>
            <person name="Goker M."/>
            <person name="Bristow J."/>
            <person name="Eisen J.A."/>
            <person name="Markowitz V."/>
            <person name="Hugenholtz P."/>
            <person name="Kyrpides N.C."/>
            <person name="Klenk H.P."/>
            <person name="Han C."/>
        </authorList>
    </citation>
    <scope>NUCLEOTIDE SEQUENCE [LARGE SCALE GENOMIC DNA]</scope>
    <source>
        <strain evidence="15">ATCC 14870 / DSM 20603 / BCRC 15368 / CIP 55.134 / JCM 11481 / NBRC 15587 / NCTC 10816 / Prevot 55134</strain>
    </source>
</reference>
<protein>
    <recommendedName>
        <fullName evidence="4">phosphoserine phosphatase</fullName>
        <ecNumber evidence="4">3.1.3.3</ecNumber>
    </recommendedName>
    <alternativeName>
        <fullName evidence="10">O-phosphoserine phosphohydrolase</fullName>
    </alternativeName>
</protein>
<evidence type="ECO:0000256" key="12">
    <source>
        <dbReference type="ARBA" id="ARBA00048523"/>
    </source>
</evidence>
<dbReference type="EMBL" id="CP001706">
    <property type="protein sequence ID" value="ACV08824.1"/>
    <property type="molecule type" value="Genomic_DNA"/>
</dbReference>
<dbReference type="NCBIfam" id="TIGR01488">
    <property type="entry name" value="HAD-SF-IB"/>
    <property type="match status" value="1"/>
</dbReference>
<dbReference type="SFLD" id="SFLDF00029">
    <property type="entry name" value="phosphoserine_phosphatase"/>
    <property type="match status" value="1"/>
</dbReference>
<keyword evidence="8" id="KW-0460">Magnesium</keyword>
<evidence type="ECO:0000256" key="7">
    <source>
        <dbReference type="ARBA" id="ARBA00022801"/>
    </source>
</evidence>
<evidence type="ECO:0000313" key="15">
    <source>
        <dbReference type="Proteomes" id="UP000000628"/>
    </source>
</evidence>